<evidence type="ECO:0000256" key="1">
    <source>
        <dbReference type="SAM" id="Coils"/>
    </source>
</evidence>
<keyword evidence="4" id="KW-0378">Hydrolase</keyword>
<reference evidence="4 5" key="1">
    <citation type="submission" date="2019-02" db="EMBL/GenBank/DDBJ databases">
        <title>Draft genome sequences of novel Actinobacteria.</title>
        <authorList>
            <person name="Sahin N."/>
            <person name="Ay H."/>
            <person name="Saygin H."/>
        </authorList>
    </citation>
    <scope>NUCLEOTIDE SEQUENCE [LARGE SCALE GENOMIC DNA]</scope>
    <source>
        <strain evidence="4 5">KC201</strain>
    </source>
</reference>
<keyword evidence="5" id="KW-1185">Reference proteome</keyword>
<dbReference type="SUPFAM" id="SSF56601">
    <property type="entry name" value="beta-lactamase/transpeptidase-like"/>
    <property type="match status" value="1"/>
</dbReference>
<dbReference type="AlphaFoldDB" id="A0A4R4N5C9"/>
<feature type="domain" description="Beta-lactamase-related" evidence="3">
    <location>
        <begin position="56"/>
        <end position="375"/>
    </location>
</feature>
<dbReference type="OrthoDB" id="3499702at2"/>
<feature type="compositionally biased region" description="Low complexity" evidence="2">
    <location>
        <begin position="1"/>
        <end position="18"/>
    </location>
</feature>
<feature type="region of interest" description="Disordered" evidence="2">
    <location>
        <begin position="1"/>
        <end position="26"/>
    </location>
</feature>
<dbReference type="EMBL" id="SMJZ01000159">
    <property type="protein sequence ID" value="TDC01452.1"/>
    <property type="molecule type" value="Genomic_DNA"/>
</dbReference>
<proteinExistence type="predicted"/>
<dbReference type="Gene3D" id="3.40.710.10">
    <property type="entry name" value="DD-peptidase/beta-lactamase superfamily"/>
    <property type="match status" value="1"/>
</dbReference>
<feature type="coiled-coil region" evidence="1">
    <location>
        <begin position="26"/>
        <end position="53"/>
    </location>
</feature>
<name>A0A4R4N5C9_9ACTN</name>
<evidence type="ECO:0000313" key="4">
    <source>
        <dbReference type="EMBL" id="TDC01452.1"/>
    </source>
</evidence>
<dbReference type="InterPro" id="IPR001466">
    <property type="entry name" value="Beta-lactam-related"/>
</dbReference>
<keyword evidence="1" id="KW-0175">Coiled coil</keyword>
<evidence type="ECO:0000259" key="3">
    <source>
        <dbReference type="Pfam" id="PF00144"/>
    </source>
</evidence>
<organism evidence="4 5">
    <name type="scientific">Nonomuraea longispora</name>
    <dbReference type="NCBI Taxonomy" id="1848320"/>
    <lineage>
        <taxon>Bacteria</taxon>
        <taxon>Bacillati</taxon>
        <taxon>Actinomycetota</taxon>
        <taxon>Actinomycetes</taxon>
        <taxon>Streptosporangiales</taxon>
        <taxon>Streptosporangiaceae</taxon>
        <taxon>Nonomuraea</taxon>
    </lineage>
</organism>
<evidence type="ECO:0000313" key="5">
    <source>
        <dbReference type="Proteomes" id="UP000295157"/>
    </source>
</evidence>
<dbReference type="PANTHER" id="PTHR46825">
    <property type="entry name" value="D-ALANYL-D-ALANINE-CARBOXYPEPTIDASE/ENDOPEPTIDASE AMPH"/>
    <property type="match status" value="1"/>
</dbReference>
<evidence type="ECO:0000256" key="2">
    <source>
        <dbReference type="SAM" id="MobiDB-lite"/>
    </source>
</evidence>
<dbReference type="GO" id="GO:0016787">
    <property type="term" value="F:hydrolase activity"/>
    <property type="evidence" value="ECO:0007669"/>
    <property type="project" value="UniProtKB-KW"/>
</dbReference>
<dbReference type="InterPro" id="IPR050491">
    <property type="entry name" value="AmpC-like"/>
</dbReference>
<dbReference type="PANTHER" id="PTHR46825:SF7">
    <property type="entry name" value="D-ALANYL-D-ALANINE CARBOXYPEPTIDASE"/>
    <property type="match status" value="1"/>
</dbReference>
<gene>
    <name evidence="4" type="ORF">E1267_31885</name>
</gene>
<accession>A0A4R4N5C9</accession>
<sequence>MSVAAAPAAAVTGPEVGANAPRHNPADELRAELDEMRQEVKEAKRNRSNDALQKQLNGLVKKHKFPGALAAVRDSKGRTSHYTAGVGNLRSKAKVPVDGYVRIASNTKTFTAVAVLQLVGEGKVKLDEPIETYLPKLLRGKSGDGRKITVRHLLQHTSGLPNYTRWMPNIFDARDEYRSPRELLKIAFAHKASFAPGKKWEYSNTGYTVLGLLIEKVTGKPVSKAITDQVIKRAGLRQTYWPGKKVKTIRDPHPTGYGSRKPGGKLLDITNLDPSWGGAAGQLIATPSDLNRFWVALMDGKLLKPAQLKAMKKTVKAPGMPGGWRYGLGLMKMPLSCGGVAWGHGGDIDGYETRGGITDDGRAAAIAVTALPTADAAAMSVIKAADTALCAKKR</sequence>
<dbReference type="Pfam" id="PF00144">
    <property type="entry name" value="Beta-lactamase"/>
    <property type="match status" value="1"/>
</dbReference>
<dbReference type="InterPro" id="IPR012338">
    <property type="entry name" value="Beta-lactam/transpept-like"/>
</dbReference>
<protein>
    <submittedName>
        <fullName evidence="4">Class A beta-lactamase-related serine hydrolase</fullName>
    </submittedName>
</protein>
<comment type="caution">
    <text evidence="4">The sequence shown here is derived from an EMBL/GenBank/DDBJ whole genome shotgun (WGS) entry which is preliminary data.</text>
</comment>
<dbReference type="Proteomes" id="UP000295157">
    <property type="component" value="Unassembled WGS sequence"/>
</dbReference>